<name>A0ABW5L8M1_9SPHI</name>
<organism evidence="1 2">
    <name type="scientific">Sphingobacterium tabacisoli</name>
    <dbReference type="NCBI Taxonomy" id="2044855"/>
    <lineage>
        <taxon>Bacteria</taxon>
        <taxon>Pseudomonadati</taxon>
        <taxon>Bacteroidota</taxon>
        <taxon>Sphingobacteriia</taxon>
        <taxon>Sphingobacteriales</taxon>
        <taxon>Sphingobacteriaceae</taxon>
        <taxon>Sphingobacterium</taxon>
    </lineage>
</organism>
<keyword evidence="2" id="KW-1185">Reference proteome</keyword>
<dbReference type="Proteomes" id="UP001597440">
    <property type="component" value="Unassembled WGS sequence"/>
</dbReference>
<evidence type="ECO:0000313" key="2">
    <source>
        <dbReference type="Proteomes" id="UP001597440"/>
    </source>
</evidence>
<dbReference type="RefSeq" id="WP_210354552.1">
    <property type="nucleotide sequence ID" value="NZ_JAEQMU010000002.1"/>
</dbReference>
<accession>A0ABW5L8M1</accession>
<reference evidence="2" key="1">
    <citation type="journal article" date="2019" name="Int. J. Syst. Evol. Microbiol.">
        <title>The Global Catalogue of Microorganisms (GCM) 10K type strain sequencing project: providing services to taxonomists for standard genome sequencing and annotation.</title>
        <authorList>
            <consortium name="The Broad Institute Genomics Platform"/>
            <consortium name="The Broad Institute Genome Sequencing Center for Infectious Disease"/>
            <person name="Wu L."/>
            <person name="Ma J."/>
        </authorList>
    </citation>
    <scope>NUCLEOTIDE SEQUENCE [LARGE SCALE GENOMIC DNA]</scope>
    <source>
        <strain evidence="2">KCTC 52298</strain>
    </source>
</reference>
<comment type="caution">
    <text evidence="1">The sequence shown here is derived from an EMBL/GenBank/DDBJ whole genome shotgun (WGS) entry which is preliminary data.</text>
</comment>
<dbReference type="EMBL" id="JBHULD010000025">
    <property type="protein sequence ID" value="MFD2557071.1"/>
    <property type="molecule type" value="Genomic_DNA"/>
</dbReference>
<gene>
    <name evidence="1" type="ORF">ACFSQW_21960</name>
</gene>
<evidence type="ECO:0000313" key="1">
    <source>
        <dbReference type="EMBL" id="MFD2557071.1"/>
    </source>
</evidence>
<proteinExistence type="predicted"/>
<protein>
    <submittedName>
        <fullName evidence="1">Uncharacterized protein</fullName>
    </submittedName>
</protein>
<sequence length="659" mass="73234">MRKTDLNTMTVVSRLFHTTIITLGILTLSSCSKDGPKEIIPDGSTKISISIGSITDEDLVSSSDAKMMSLAPKTATGEQITSIETVKFNDIEVDITSAEGKDLSFGEHAKPISFEKVRANPPSKQMASRAINPLAADIPMEIGVKYWFVLYNTSTQKFEQSLQLVSGTTTKIDIVRNQNYEWYAYSYDDTDDITALDPNNPKIQTKPNRPFLYAKGAIKATATGDTPLSITFKHQLQQLKIRVDTRGLFGNVTTLLAKFASSTPVKTRAFDIKTGTFTGALTNVPIADLVFSKIENDSERQVEARYYTADLAQRKYIIDLEQLSVKLLNNVVEDLPVSNIGLDKRTFEFNTGGAGRIQYAKVDVYKVYPRKKILHIEGSKTYGYGASVKASGNFLKDSHNFGPTSKYLRIEGFDHDEIYPVLANTLRDKLANPANYPDIIIAGMFTGFNANDYAALQTYIKRGGVAFLMIENHHSAIPQTFLRALFNDNSITTIENGLAGAIYKFNDVESDILAWPFDDVRGKYWGQDGSQTLYVQNLPTDQVIIYSGSSVNYFPFTTGNAVSMFRHKTLNFFYIGDTGFLSNELQNGIYVNYTIEPFATNPDNFPIAKPKYGHYSVTGALEPGKPIESWHVHNSALFGNAFAVMIAQSHYTPVDRSPF</sequence>
<dbReference type="PROSITE" id="PS51257">
    <property type="entry name" value="PROKAR_LIPOPROTEIN"/>
    <property type="match status" value="1"/>
</dbReference>